<evidence type="ECO:0000256" key="7">
    <source>
        <dbReference type="ARBA" id="ARBA00023136"/>
    </source>
</evidence>
<feature type="transmembrane region" description="Helical" evidence="9">
    <location>
        <begin position="139"/>
        <end position="157"/>
    </location>
</feature>
<keyword evidence="5 9" id="KW-0812">Transmembrane</keyword>
<dbReference type="GO" id="GO:0005886">
    <property type="term" value="C:plasma membrane"/>
    <property type="evidence" value="ECO:0007669"/>
    <property type="project" value="UniProtKB-SubCell"/>
</dbReference>
<feature type="transmembrane region" description="Helical" evidence="9">
    <location>
        <begin position="23"/>
        <end position="43"/>
    </location>
</feature>
<dbReference type="AlphaFoldDB" id="A0A840UQY9"/>
<dbReference type="GO" id="GO:0022857">
    <property type="term" value="F:transmembrane transporter activity"/>
    <property type="evidence" value="ECO:0007669"/>
    <property type="project" value="TreeGrafter"/>
</dbReference>
<evidence type="ECO:0000256" key="3">
    <source>
        <dbReference type="ARBA" id="ARBA00022475"/>
    </source>
</evidence>
<name>A0A840UQY9_9BACT</name>
<feature type="domain" description="Tripartite ATP-independent periplasmic transporters DctQ component" evidence="10">
    <location>
        <begin position="31"/>
        <end position="160"/>
    </location>
</feature>
<dbReference type="PANTHER" id="PTHR35011:SF2">
    <property type="entry name" value="2,3-DIKETO-L-GULONATE TRAP TRANSPORTER SMALL PERMEASE PROTEIN YIAM"/>
    <property type="match status" value="1"/>
</dbReference>
<keyword evidence="4" id="KW-0997">Cell inner membrane</keyword>
<evidence type="ECO:0000256" key="2">
    <source>
        <dbReference type="ARBA" id="ARBA00022448"/>
    </source>
</evidence>
<accession>A0A840UQY9</accession>
<keyword evidence="2" id="KW-0813">Transport</keyword>
<dbReference type="RefSeq" id="WP_183351472.1">
    <property type="nucleotide sequence ID" value="NZ_JACHEO010000013.1"/>
</dbReference>
<evidence type="ECO:0000313" key="12">
    <source>
        <dbReference type="Proteomes" id="UP000539642"/>
    </source>
</evidence>
<dbReference type="EMBL" id="JACHEO010000013">
    <property type="protein sequence ID" value="MBB5348637.1"/>
    <property type="molecule type" value="Genomic_DNA"/>
</dbReference>
<dbReference type="Pfam" id="PF04290">
    <property type="entry name" value="DctQ"/>
    <property type="match status" value="1"/>
</dbReference>
<sequence>MNSETTAEAGKILRLLNGIEETILCLLLIAMMSLSCLQIALRSLFSSGLLWADPLIQQLVLWSGLLGAAMATARGKHIALDLVTYLVPKRIQPWIFMFSHLLSALTAAALVYAACVFLNNEITYGSPGLFSLPSWVWNLVFPLAFAMIALRYAIALYQDIGAGIKRHRKDRQ</sequence>
<evidence type="ECO:0000256" key="4">
    <source>
        <dbReference type="ARBA" id="ARBA00022519"/>
    </source>
</evidence>
<keyword evidence="12" id="KW-1185">Reference proteome</keyword>
<evidence type="ECO:0000259" key="10">
    <source>
        <dbReference type="Pfam" id="PF04290"/>
    </source>
</evidence>
<dbReference type="Proteomes" id="UP000539642">
    <property type="component" value="Unassembled WGS sequence"/>
</dbReference>
<comment type="subcellular location">
    <subcellularLocation>
        <location evidence="1">Cell inner membrane</location>
        <topology evidence="1">Multi-pass membrane protein</topology>
    </subcellularLocation>
</comment>
<organism evidence="11 12">
    <name type="scientific">Desulfoprunum benzoelyticum</name>
    <dbReference type="NCBI Taxonomy" id="1506996"/>
    <lineage>
        <taxon>Bacteria</taxon>
        <taxon>Pseudomonadati</taxon>
        <taxon>Thermodesulfobacteriota</taxon>
        <taxon>Desulfobulbia</taxon>
        <taxon>Desulfobulbales</taxon>
        <taxon>Desulfobulbaceae</taxon>
        <taxon>Desulfoprunum</taxon>
    </lineage>
</organism>
<keyword evidence="6 9" id="KW-1133">Transmembrane helix</keyword>
<gene>
    <name evidence="11" type="ORF">HNQ81_002373</name>
</gene>
<reference evidence="11 12" key="1">
    <citation type="submission" date="2020-08" db="EMBL/GenBank/DDBJ databases">
        <title>Genomic Encyclopedia of Type Strains, Phase IV (KMG-IV): sequencing the most valuable type-strain genomes for metagenomic binning, comparative biology and taxonomic classification.</title>
        <authorList>
            <person name="Goeker M."/>
        </authorList>
    </citation>
    <scope>NUCLEOTIDE SEQUENCE [LARGE SCALE GENOMIC DNA]</scope>
    <source>
        <strain evidence="11 12">DSM 28570</strain>
    </source>
</reference>
<evidence type="ECO:0000256" key="5">
    <source>
        <dbReference type="ARBA" id="ARBA00022692"/>
    </source>
</evidence>
<comment type="caution">
    <text evidence="11">The sequence shown here is derived from an EMBL/GenBank/DDBJ whole genome shotgun (WGS) entry which is preliminary data.</text>
</comment>
<keyword evidence="3" id="KW-1003">Cell membrane</keyword>
<dbReference type="InterPro" id="IPR007387">
    <property type="entry name" value="TRAP_DctQ"/>
</dbReference>
<protein>
    <submittedName>
        <fullName evidence="11">TRAP-type C4-dicarboxylate transport system permease small subunit</fullName>
    </submittedName>
</protein>
<evidence type="ECO:0000256" key="6">
    <source>
        <dbReference type="ARBA" id="ARBA00022989"/>
    </source>
</evidence>
<feature type="transmembrane region" description="Helical" evidence="9">
    <location>
        <begin position="94"/>
        <end position="119"/>
    </location>
</feature>
<evidence type="ECO:0000313" key="11">
    <source>
        <dbReference type="EMBL" id="MBB5348637.1"/>
    </source>
</evidence>
<dbReference type="InterPro" id="IPR055348">
    <property type="entry name" value="DctQ"/>
</dbReference>
<keyword evidence="7 9" id="KW-0472">Membrane</keyword>
<evidence type="ECO:0000256" key="8">
    <source>
        <dbReference type="ARBA" id="ARBA00038436"/>
    </source>
</evidence>
<feature type="transmembrane region" description="Helical" evidence="9">
    <location>
        <begin position="55"/>
        <end position="73"/>
    </location>
</feature>
<dbReference type="GO" id="GO:0015740">
    <property type="term" value="P:C4-dicarboxylate transport"/>
    <property type="evidence" value="ECO:0007669"/>
    <property type="project" value="TreeGrafter"/>
</dbReference>
<evidence type="ECO:0000256" key="1">
    <source>
        <dbReference type="ARBA" id="ARBA00004429"/>
    </source>
</evidence>
<evidence type="ECO:0000256" key="9">
    <source>
        <dbReference type="SAM" id="Phobius"/>
    </source>
</evidence>
<comment type="similarity">
    <text evidence="8">Belongs to the TRAP transporter small permease family.</text>
</comment>
<dbReference type="PANTHER" id="PTHR35011">
    <property type="entry name" value="2,3-DIKETO-L-GULONATE TRAP TRANSPORTER SMALL PERMEASE PROTEIN YIAM"/>
    <property type="match status" value="1"/>
</dbReference>
<proteinExistence type="inferred from homology"/>